<gene>
    <name evidence="2" type="ORF">CYLTODRAFT_441548</name>
</gene>
<dbReference type="Proteomes" id="UP000054007">
    <property type="component" value="Unassembled WGS sequence"/>
</dbReference>
<feature type="region of interest" description="Disordered" evidence="1">
    <location>
        <begin position="173"/>
        <end position="233"/>
    </location>
</feature>
<proteinExistence type="predicted"/>
<evidence type="ECO:0000256" key="1">
    <source>
        <dbReference type="SAM" id="MobiDB-lite"/>
    </source>
</evidence>
<keyword evidence="3" id="KW-1185">Reference proteome</keyword>
<accession>A0A0D7BLF5</accession>
<feature type="region of interest" description="Disordered" evidence="1">
    <location>
        <begin position="264"/>
        <end position="365"/>
    </location>
</feature>
<feature type="compositionally biased region" description="Basic residues" evidence="1">
    <location>
        <begin position="192"/>
        <end position="205"/>
    </location>
</feature>
<dbReference type="EMBL" id="KN880459">
    <property type="protein sequence ID" value="KIY71055.1"/>
    <property type="molecule type" value="Genomic_DNA"/>
</dbReference>
<evidence type="ECO:0000313" key="3">
    <source>
        <dbReference type="Proteomes" id="UP000054007"/>
    </source>
</evidence>
<feature type="region of interest" description="Disordered" evidence="1">
    <location>
        <begin position="112"/>
        <end position="138"/>
    </location>
</feature>
<feature type="compositionally biased region" description="Low complexity" evidence="1">
    <location>
        <begin position="114"/>
        <end position="134"/>
    </location>
</feature>
<evidence type="ECO:0000313" key="2">
    <source>
        <dbReference type="EMBL" id="KIY71055.1"/>
    </source>
</evidence>
<sequence length="471" mass="51487">MSQELENQGGAPVVARPRYAYDFTRDLERYQGARDILTLRRAALGLTLLGDYHLSGLNGERDRFFDYGTELLAEVAPGDSYDLDTHKDQAIEMLREIMESAEESFKSIRALPRQNQAAPSAPSSSSNQVPSKSSRQGAPVLGSYERFLADRAQQPRSGGGTAADTSAFEAAFKGPWDPKKAQKQPQRPAMPVKRHSVPLHPRKAQRPLPRGRANPDLTPVPRSTHGDERPLPNVHGASALEVAIAAGHTGMVSMRDVLATSSSHDGALASNKRVGSDTGVDNPTEAKRARNEQTSEDELSDVDPAILSELSSLTDSDPEGDNGRALIGVTKDAESTWTTDDEDGGERDSSVGSEEMARAADQAAFDAKKSREGSILIARFKASVEAREAEREEIAVAEWARNVDHAFYSNAEARREHLKLQARRKGWKKPKAQRQGTLYPAFGSRFVLTDDDIYHIDCGSGAYRSRGPRLK</sequence>
<organism evidence="2 3">
    <name type="scientific">Cylindrobasidium torrendii FP15055 ss-10</name>
    <dbReference type="NCBI Taxonomy" id="1314674"/>
    <lineage>
        <taxon>Eukaryota</taxon>
        <taxon>Fungi</taxon>
        <taxon>Dikarya</taxon>
        <taxon>Basidiomycota</taxon>
        <taxon>Agaricomycotina</taxon>
        <taxon>Agaricomycetes</taxon>
        <taxon>Agaricomycetidae</taxon>
        <taxon>Agaricales</taxon>
        <taxon>Marasmiineae</taxon>
        <taxon>Physalacriaceae</taxon>
        <taxon>Cylindrobasidium</taxon>
    </lineage>
</organism>
<dbReference type="AlphaFoldDB" id="A0A0D7BLF5"/>
<reference evidence="2 3" key="1">
    <citation type="journal article" date="2015" name="Fungal Genet. Biol.">
        <title>Evolution of novel wood decay mechanisms in Agaricales revealed by the genome sequences of Fistulina hepatica and Cylindrobasidium torrendii.</title>
        <authorList>
            <person name="Floudas D."/>
            <person name="Held B.W."/>
            <person name="Riley R."/>
            <person name="Nagy L.G."/>
            <person name="Koehler G."/>
            <person name="Ransdell A.S."/>
            <person name="Younus H."/>
            <person name="Chow J."/>
            <person name="Chiniquy J."/>
            <person name="Lipzen A."/>
            <person name="Tritt A."/>
            <person name="Sun H."/>
            <person name="Haridas S."/>
            <person name="LaButti K."/>
            <person name="Ohm R.A."/>
            <person name="Kues U."/>
            <person name="Blanchette R.A."/>
            <person name="Grigoriev I.V."/>
            <person name="Minto R.E."/>
            <person name="Hibbett D.S."/>
        </authorList>
    </citation>
    <scope>NUCLEOTIDE SEQUENCE [LARGE SCALE GENOMIC DNA]</scope>
    <source>
        <strain evidence="2 3">FP15055 ss-10</strain>
    </source>
</reference>
<feature type="compositionally biased region" description="Basic and acidic residues" evidence="1">
    <location>
        <begin position="284"/>
        <end position="293"/>
    </location>
</feature>
<protein>
    <submittedName>
        <fullName evidence="2">Uncharacterized protein</fullName>
    </submittedName>
</protein>
<name>A0A0D7BLF5_9AGAR</name>